<protein>
    <submittedName>
        <fullName evidence="2">Uncharacterized protein</fullName>
    </submittedName>
</protein>
<proteinExistence type="predicted"/>
<dbReference type="Proteomes" id="UP000249497">
    <property type="component" value="Unassembled WGS sequence"/>
</dbReference>
<feature type="compositionally biased region" description="Polar residues" evidence="1">
    <location>
        <begin position="70"/>
        <end position="79"/>
    </location>
</feature>
<sequence>MLEPFLALGLDLCPSLGRGGIGLQGQVVQVGAHSDSKSAVVVVNEWKPAYVRNIPQEISRFTHLALNSPQSLRSRSASPLSKRPARTTSMRFRSVERTSEINER</sequence>
<feature type="compositionally biased region" description="Basic and acidic residues" evidence="1">
    <location>
        <begin position="93"/>
        <end position="104"/>
    </location>
</feature>
<accession>A0A8T8WKI1</accession>
<evidence type="ECO:0000313" key="2">
    <source>
        <dbReference type="EMBL" id="RAH75969.1"/>
    </source>
</evidence>
<organism evidence="2 3">
    <name type="scientific">Aspergillus japonicus CBS 114.51</name>
    <dbReference type="NCBI Taxonomy" id="1448312"/>
    <lineage>
        <taxon>Eukaryota</taxon>
        <taxon>Fungi</taxon>
        <taxon>Dikarya</taxon>
        <taxon>Ascomycota</taxon>
        <taxon>Pezizomycotina</taxon>
        <taxon>Eurotiomycetes</taxon>
        <taxon>Eurotiomycetidae</taxon>
        <taxon>Eurotiales</taxon>
        <taxon>Aspergillaceae</taxon>
        <taxon>Aspergillus</taxon>
        <taxon>Aspergillus subgen. Circumdati</taxon>
    </lineage>
</organism>
<dbReference type="RefSeq" id="XP_025521863.1">
    <property type="nucleotide sequence ID" value="XM_025670628.1"/>
</dbReference>
<keyword evidence="3" id="KW-1185">Reference proteome</keyword>
<feature type="region of interest" description="Disordered" evidence="1">
    <location>
        <begin position="70"/>
        <end position="104"/>
    </location>
</feature>
<evidence type="ECO:0000313" key="3">
    <source>
        <dbReference type="Proteomes" id="UP000249497"/>
    </source>
</evidence>
<dbReference type="EMBL" id="KZ824895">
    <property type="protein sequence ID" value="RAH75969.1"/>
    <property type="molecule type" value="Genomic_DNA"/>
</dbReference>
<dbReference type="AlphaFoldDB" id="A0A8T8WKI1"/>
<reference evidence="2 3" key="1">
    <citation type="submission" date="2018-02" db="EMBL/GenBank/DDBJ databases">
        <title>The genomes of Aspergillus section Nigri reveals drivers in fungal speciation.</title>
        <authorList>
            <consortium name="DOE Joint Genome Institute"/>
            <person name="Vesth T.C."/>
            <person name="Nybo J."/>
            <person name="Theobald S."/>
            <person name="Brandl J."/>
            <person name="Frisvad J.C."/>
            <person name="Nielsen K.F."/>
            <person name="Lyhne E.K."/>
            <person name="Kogle M.E."/>
            <person name="Kuo A."/>
            <person name="Riley R."/>
            <person name="Clum A."/>
            <person name="Nolan M."/>
            <person name="Lipzen A."/>
            <person name="Salamov A."/>
            <person name="Henrissat B."/>
            <person name="Wiebenga A."/>
            <person name="De vries R.P."/>
            <person name="Grigoriev I.V."/>
            <person name="Mortensen U.H."/>
            <person name="Andersen M.R."/>
            <person name="Baker S.E."/>
        </authorList>
    </citation>
    <scope>NUCLEOTIDE SEQUENCE [LARGE SCALE GENOMIC DNA]</scope>
    <source>
        <strain evidence="2 3">CBS 114.51</strain>
    </source>
</reference>
<gene>
    <name evidence="2" type="ORF">BO86DRAFT_37848</name>
</gene>
<evidence type="ECO:0000256" key="1">
    <source>
        <dbReference type="SAM" id="MobiDB-lite"/>
    </source>
</evidence>
<dbReference type="GeneID" id="37174320"/>
<name>A0A8T8WKI1_ASPJA</name>